<dbReference type="EMBL" id="OAOQ01000002">
    <property type="protein sequence ID" value="SNX68993.1"/>
    <property type="molecule type" value="Genomic_DNA"/>
</dbReference>
<dbReference type="InterPro" id="IPR038158">
    <property type="entry name" value="H-NOX_domain_sf"/>
</dbReference>
<dbReference type="Pfam" id="PF07700">
    <property type="entry name" value="HNOB"/>
    <property type="match status" value="1"/>
</dbReference>
<name>A0A285CPU5_9RHOB</name>
<sequence>MHGLVNRAIQCFLRDTYGADLWADVARDARLGFDSFEAMLTYDLSQTEAVIRAACFRLVKPRDALLEDLGTYLVSHPTTEPLRRLLRFGGVTFTDFLYSLDDLPDRARLALPELDLPELQLVGLGPHRFRLVCASPMEGMGHVAVGLLRAMADDYGVLVLLDHRGHRREGEVVSIALLDSAFAAGRPFDLAERLA</sequence>
<gene>
    <name evidence="2" type="ORF">SAMN05878503_102433</name>
</gene>
<keyword evidence="3" id="KW-1185">Reference proteome</keyword>
<dbReference type="Gene3D" id="3.90.1520.10">
    <property type="entry name" value="H-NOX domain"/>
    <property type="match status" value="1"/>
</dbReference>
<dbReference type="PANTHER" id="PTHR45655">
    <property type="entry name" value="GUANYLATE CYCLASE SOLUBLE SUBUNIT BETA-2"/>
    <property type="match status" value="1"/>
</dbReference>
<feature type="domain" description="Heme NO-binding" evidence="1">
    <location>
        <begin position="2"/>
        <end position="155"/>
    </location>
</feature>
<dbReference type="Proteomes" id="UP000219467">
    <property type="component" value="Unassembled WGS sequence"/>
</dbReference>
<evidence type="ECO:0000313" key="3">
    <source>
        <dbReference type="Proteomes" id="UP000219467"/>
    </source>
</evidence>
<dbReference type="RefSeq" id="WP_097029439.1">
    <property type="nucleotide sequence ID" value="NZ_OAOQ01000002.1"/>
</dbReference>
<evidence type="ECO:0000313" key="2">
    <source>
        <dbReference type="EMBL" id="SNX68993.1"/>
    </source>
</evidence>
<dbReference type="PANTHER" id="PTHR45655:SF13">
    <property type="entry name" value="SOLUBLE GUANYLATE CYCLASE GCY-32-RELATED"/>
    <property type="match status" value="1"/>
</dbReference>
<reference evidence="3" key="1">
    <citation type="submission" date="2017-08" db="EMBL/GenBank/DDBJ databases">
        <authorList>
            <person name="Varghese N."/>
            <person name="Submissions S."/>
        </authorList>
    </citation>
    <scope>NUCLEOTIDE SEQUENCE [LARGE SCALE GENOMIC DNA]</scope>
    <source>
        <strain evidence="3">JA234</strain>
    </source>
</reference>
<organism evidence="2 3">
    <name type="scientific">Cereibacter ovatus</name>
    <dbReference type="NCBI Taxonomy" id="439529"/>
    <lineage>
        <taxon>Bacteria</taxon>
        <taxon>Pseudomonadati</taxon>
        <taxon>Pseudomonadota</taxon>
        <taxon>Alphaproteobacteria</taxon>
        <taxon>Rhodobacterales</taxon>
        <taxon>Paracoccaceae</taxon>
        <taxon>Cereibacter</taxon>
    </lineage>
</organism>
<dbReference type="AlphaFoldDB" id="A0A285CPU5"/>
<accession>A0A285CPU5</accession>
<proteinExistence type="predicted"/>
<dbReference type="InterPro" id="IPR024096">
    <property type="entry name" value="NO_sig/Golgi_transp_ligand-bd"/>
</dbReference>
<dbReference type="OrthoDB" id="981203at2"/>
<protein>
    <submittedName>
        <fullName evidence="2">Heme-NO-binding protein</fullName>
    </submittedName>
</protein>
<dbReference type="SUPFAM" id="SSF111126">
    <property type="entry name" value="Ligand-binding domain in the NO signalling and Golgi transport"/>
    <property type="match status" value="1"/>
</dbReference>
<evidence type="ECO:0000259" key="1">
    <source>
        <dbReference type="Pfam" id="PF07700"/>
    </source>
</evidence>
<dbReference type="InterPro" id="IPR011644">
    <property type="entry name" value="Heme_NO-bd"/>
</dbReference>
<dbReference type="GO" id="GO:0020037">
    <property type="term" value="F:heme binding"/>
    <property type="evidence" value="ECO:0007669"/>
    <property type="project" value="InterPro"/>
</dbReference>